<accession>A0A381RVQ6</accession>
<sequence length="302" mass="32543">MVSLTRMVLWAAVLLGIPLFLVLQGEASMVTRVAGGTILLALVSILMFSGRSPVPKPPKSKTVVVEEPGAEFDLPEPVLELEGASERREDKIKRSRGKVAQPVSEALPPPLPVPPPVAVAEDEGVPALPVPPVPGDGTVVASRYVAESDPQFGEETEVEAFVSDRRVKRAEIRSKLVRKRRMDLAERKASKARAWSAVEDGENLAALLKGPEHGLTVLEEPEEVDSSKPQGISYIRIDDERVLKVRLPLEMPVKESPAPAPPEMPEMPLPPAEGMPSPPELPPMPPPPGLPPMPPPVTPDDQ</sequence>
<name>A0A381RVQ6_9ZZZZ</name>
<gene>
    <name evidence="3" type="ORF">METZ01_LOCUS45857</name>
</gene>
<dbReference type="AlphaFoldDB" id="A0A381RVQ6"/>
<keyword evidence="2" id="KW-1133">Transmembrane helix</keyword>
<evidence type="ECO:0000313" key="3">
    <source>
        <dbReference type="EMBL" id="SUZ93003.1"/>
    </source>
</evidence>
<keyword evidence="2" id="KW-0472">Membrane</keyword>
<feature type="region of interest" description="Disordered" evidence="1">
    <location>
        <begin position="84"/>
        <end position="112"/>
    </location>
</feature>
<reference evidence="3" key="1">
    <citation type="submission" date="2018-05" db="EMBL/GenBank/DDBJ databases">
        <authorList>
            <person name="Lanie J.A."/>
            <person name="Ng W.-L."/>
            <person name="Kazmierczak K.M."/>
            <person name="Andrzejewski T.M."/>
            <person name="Davidsen T.M."/>
            <person name="Wayne K.J."/>
            <person name="Tettelin H."/>
            <person name="Glass J.I."/>
            <person name="Rusch D."/>
            <person name="Podicherti R."/>
            <person name="Tsui H.-C.T."/>
            <person name="Winkler M.E."/>
        </authorList>
    </citation>
    <scope>NUCLEOTIDE SEQUENCE</scope>
</reference>
<organism evidence="3">
    <name type="scientific">marine metagenome</name>
    <dbReference type="NCBI Taxonomy" id="408172"/>
    <lineage>
        <taxon>unclassified sequences</taxon>
        <taxon>metagenomes</taxon>
        <taxon>ecological metagenomes</taxon>
    </lineage>
</organism>
<protein>
    <submittedName>
        <fullName evidence="3">Uncharacterized protein</fullName>
    </submittedName>
</protein>
<keyword evidence="2" id="KW-0812">Transmembrane</keyword>
<feature type="compositionally biased region" description="Pro residues" evidence="1">
    <location>
        <begin position="258"/>
        <end position="302"/>
    </location>
</feature>
<feature type="transmembrane region" description="Helical" evidence="2">
    <location>
        <begin position="7"/>
        <end position="23"/>
    </location>
</feature>
<dbReference type="EMBL" id="UINC01002109">
    <property type="protein sequence ID" value="SUZ93003.1"/>
    <property type="molecule type" value="Genomic_DNA"/>
</dbReference>
<evidence type="ECO:0000256" key="1">
    <source>
        <dbReference type="SAM" id="MobiDB-lite"/>
    </source>
</evidence>
<proteinExistence type="predicted"/>
<feature type="region of interest" description="Disordered" evidence="1">
    <location>
        <begin position="251"/>
        <end position="302"/>
    </location>
</feature>
<feature type="transmembrane region" description="Helical" evidence="2">
    <location>
        <begin position="29"/>
        <end position="49"/>
    </location>
</feature>
<evidence type="ECO:0000256" key="2">
    <source>
        <dbReference type="SAM" id="Phobius"/>
    </source>
</evidence>